<protein>
    <submittedName>
        <fullName evidence="1">Uncharacterized protein</fullName>
    </submittedName>
</protein>
<comment type="caution">
    <text evidence="1">The sequence shown here is derived from an EMBL/GenBank/DDBJ whole genome shotgun (WGS) entry which is preliminary data.</text>
</comment>
<dbReference type="OrthoDB" id="10461775at2759"/>
<gene>
    <name evidence="1" type="ORF">TNCT_563091</name>
</gene>
<proteinExistence type="predicted"/>
<sequence>MLYPPFNPLRYTHLEASCLPASSEAGSRRRITTSSSFPGPLVAMATRNRWFVPHARGHMTLLVERLEGGEDFEGRSGEGCKGNRRWNSQRRGIDRDGLGSQFVRFRRLRSQENAKAHFREMKWEGIHCCESEGNLFSIRVGFDEFSRLWKSSN</sequence>
<reference evidence="1" key="1">
    <citation type="submission" date="2020-07" db="EMBL/GenBank/DDBJ databases">
        <title>Multicomponent nature underlies the extraordinary mechanical properties of spider dragline silk.</title>
        <authorList>
            <person name="Kono N."/>
            <person name="Nakamura H."/>
            <person name="Mori M."/>
            <person name="Yoshida Y."/>
            <person name="Ohtoshi R."/>
            <person name="Malay A.D."/>
            <person name="Moran D.A.P."/>
            <person name="Tomita M."/>
            <person name="Numata K."/>
            <person name="Arakawa K."/>
        </authorList>
    </citation>
    <scope>NUCLEOTIDE SEQUENCE</scope>
</reference>
<dbReference type="AlphaFoldDB" id="A0A8X6KWU1"/>
<dbReference type="Proteomes" id="UP000887116">
    <property type="component" value="Unassembled WGS sequence"/>
</dbReference>
<name>A0A8X6KWU1_TRICU</name>
<evidence type="ECO:0000313" key="1">
    <source>
        <dbReference type="EMBL" id="GFQ85278.1"/>
    </source>
</evidence>
<organism evidence="1 2">
    <name type="scientific">Trichonephila clavata</name>
    <name type="common">Joro spider</name>
    <name type="synonym">Nephila clavata</name>
    <dbReference type="NCBI Taxonomy" id="2740835"/>
    <lineage>
        <taxon>Eukaryota</taxon>
        <taxon>Metazoa</taxon>
        <taxon>Ecdysozoa</taxon>
        <taxon>Arthropoda</taxon>
        <taxon>Chelicerata</taxon>
        <taxon>Arachnida</taxon>
        <taxon>Araneae</taxon>
        <taxon>Araneomorphae</taxon>
        <taxon>Entelegynae</taxon>
        <taxon>Araneoidea</taxon>
        <taxon>Nephilidae</taxon>
        <taxon>Trichonephila</taxon>
    </lineage>
</organism>
<accession>A0A8X6KWU1</accession>
<dbReference type="EMBL" id="BMAO01032867">
    <property type="protein sequence ID" value="GFQ85278.1"/>
    <property type="molecule type" value="Genomic_DNA"/>
</dbReference>
<keyword evidence="2" id="KW-1185">Reference proteome</keyword>
<evidence type="ECO:0000313" key="2">
    <source>
        <dbReference type="Proteomes" id="UP000887116"/>
    </source>
</evidence>